<feature type="region of interest" description="Disordered" evidence="1">
    <location>
        <begin position="127"/>
        <end position="150"/>
    </location>
</feature>
<feature type="region of interest" description="Disordered" evidence="1">
    <location>
        <begin position="51"/>
        <end position="84"/>
    </location>
</feature>
<evidence type="ECO:0000256" key="1">
    <source>
        <dbReference type="SAM" id="MobiDB-lite"/>
    </source>
</evidence>
<proteinExistence type="predicted"/>
<name>A0AAD5WTE3_9PEZI</name>
<dbReference type="AlphaFoldDB" id="A0AAD5WTE3"/>
<organism evidence="2 3">
    <name type="scientific">Zalerion maritima</name>
    <dbReference type="NCBI Taxonomy" id="339359"/>
    <lineage>
        <taxon>Eukaryota</taxon>
        <taxon>Fungi</taxon>
        <taxon>Dikarya</taxon>
        <taxon>Ascomycota</taxon>
        <taxon>Pezizomycotina</taxon>
        <taxon>Sordariomycetes</taxon>
        <taxon>Lulworthiomycetidae</taxon>
        <taxon>Lulworthiales</taxon>
        <taxon>Lulworthiaceae</taxon>
        <taxon>Zalerion</taxon>
    </lineage>
</organism>
<dbReference type="EMBL" id="JAKWBI020000124">
    <property type="protein sequence ID" value="KAJ2902127.1"/>
    <property type="molecule type" value="Genomic_DNA"/>
</dbReference>
<reference evidence="2" key="1">
    <citation type="submission" date="2022-07" db="EMBL/GenBank/DDBJ databases">
        <title>Draft genome sequence of Zalerion maritima ATCC 34329, a (micro)plastics degrading marine fungus.</title>
        <authorList>
            <person name="Paco A."/>
            <person name="Goncalves M.F.M."/>
            <person name="Rocha-Santos T.A.P."/>
            <person name="Alves A."/>
        </authorList>
    </citation>
    <scope>NUCLEOTIDE SEQUENCE</scope>
    <source>
        <strain evidence="2">ATCC 34329</strain>
    </source>
</reference>
<evidence type="ECO:0000313" key="2">
    <source>
        <dbReference type="EMBL" id="KAJ2902127.1"/>
    </source>
</evidence>
<keyword evidence="3" id="KW-1185">Reference proteome</keyword>
<gene>
    <name evidence="2" type="ORF">MKZ38_001036</name>
</gene>
<comment type="caution">
    <text evidence="2">The sequence shown here is derived from an EMBL/GenBank/DDBJ whole genome shotgun (WGS) entry which is preliminary data.</text>
</comment>
<accession>A0AAD5WTE3</accession>
<feature type="compositionally biased region" description="Polar residues" evidence="1">
    <location>
        <begin position="51"/>
        <end position="62"/>
    </location>
</feature>
<sequence length="150" mass="16348">MADFAAAMAGCRSVLELAQKATREISACNTMEQHMGPELANIQGIVFARKTSSAPASPQQQMRILADSPPGRSEAPIRSSRQDPAPHFGPISFILSTQADAVWVVFLHQHWTGEIVTTHLAGPELRSRNFGGDHTTASHNKFDVLERPPH</sequence>
<dbReference type="Proteomes" id="UP001201980">
    <property type="component" value="Unassembled WGS sequence"/>
</dbReference>
<feature type="compositionally biased region" description="Basic and acidic residues" evidence="1">
    <location>
        <begin position="140"/>
        <end position="150"/>
    </location>
</feature>
<protein>
    <submittedName>
        <fullName evidence="2">Uncharacterized protein</fullName>
    </submittedName>
</protein>
<evidence type="ECO:0000313" key="3">
    <source>
        <dbReference type="Proteomes" id="UP001201980"/>
    </source>
</evidence>